<proteinExistence type="predicted"/>
<accession>A0A7R9DN79</accession>
<protein>
    <submittedName>
        <fullName evidence="1">Uncharacterized protein</fullName>
    </submittedName>
</protein>
<gene>
    <name evidence="1" type="ORF">TPSB3V08_LOCUS12023</name>
</gene>
<dbReference type="EMBL" id="OD014837">
    <property type="protein sequence ID" value="CAD7417776.1"/>
    <property type="molecule type" value="Genomic_DNA"/>
</dbReference>
<reference evidence="1" key="1">
    <citation type="submission" date="2020-11" db="EMBL/GenBank/DDBJ databases">
        <authorList>
            <person name="Tran Van P."/>
        </authorList>
    </citation>
    <scope>NUCLEOTIDE SEQUENCE</scope>
</reference>
<name>A0A7R9DN79_TIMPO</name>
<evidence type="ECO:0000313" key="1">
    <source>
        <dbReference type="EMBL" id="CAD7417776.1"/>
    </source>
</evidence>
<sequence length="72" mass="8317">MEWASFLCENGPFHSGLVWPKRAMWLICMGLVLPLRKGLDYPTPQVRACVDLLSHDYVFLNTKQKNVVYDFG</sequence>
<organism evidence="1">
    <name type="scientific">Timema poppense</name>
    <name type="common">Walking stick</name>
    <dbReference type="NCBI Taxonomy" id="170557"/>
    <lineage>
        <taxon>Eukaryota</taxon>
        <taxon>Metazoa</taxon>
        <taxon>Ecdysozoa</taxon>
        <taxon>Arthropoda</taxon>
        <taxon>Hexapoda</taxon>
        <taxon>Insecta</taxon>
        <taxon>Pterygota</taxon>
        <taxon>Neoptera</taxon>
        <taxon>Polyneoptera</taxon>
        <taxon>Phasmatodea</taxon>
        <taxon>Timematodea</taxon>
        <taxon>Timematoidea</taxon>
        <taxon>Timematidae</taxon>
        <taxon>Timema</taxon>
    </lineage>
</organism>
<dbReference type="AlphaFoldDB" id="A0A7R9DN79"/>